<evidence type="ECO:0000256" key="5">
    <source>
        <dbReference type="ARBA" id="ARBA00022673"/>
    </source>
</evidence>
<comment type="catalytic activity">
    <reaction evidence="16">
        <text>Ca(2+)(in) = Ca(2+)(out)</text>
        <dbReference type="Rhea" id="RHEA:29671"/>
        <dbReference type="ChEBI" id="CHEBI:29108"/>
    </reaction>
</comment>
<dbReference type="InterPro" id="IPR005821">
    <property type="entry name" value="Ion_trans_dom"/>
</dbReference>
<accession>B5U343</accession>
<feature type="region of interest" description="Disordered" evidence="17">
    <location>
        <begin position="695"/>
        <end position="741"/>
    </location>
</feature>
<evidence type="ECO:0000256" key="15">
    <source>
        <dbReference type="ARBA" id="ARBA00023303"/>
    </source>
</evidence>
<dbReference type="SUPFAM" id="SSF81324">
    <property type="entry name" value="Voltage-gated potassium channels"/>
    <property type="match status" value="1"/>
</dbReference>
<dbReference type="PRINTS" id="PR01635">
    <property type="entry name" value="LVDCCALPHA1C"/>
</dbReference>
<dbReference type="PANTHER" id="PTHR45628:SF10">
    <property type="entry name" value="VOLTAGE-DEPENDENT L-TYPE CALCIUM CHANNEL SUBUNIT ALPHA-1C"/>
    <property type="match status" value="1"/>
</dbReference>
<keyword evidence="9" id="KW-0851">Voltage-gated channel</keyword>
<evidence type="ECO:0000256" key="9">
    <source>
        <dbReference type="ARBA" id="ARBA00022882"/>
    </source>
</evidence>
<dbReference type="GO" id="GO:0008331">
    <property type="term" value="F:high voltage-gated calcium channel activity"/>
    <property type="evidence" value="ECO:0007669"/>
    <property type="project" value="TreeGrafter"/>
</dbReference>
<feature type="domain" description="Ion transport" evidence="19">
    <location>
        <begin position="780"/>
        <end position="896"/>
    </location>
</feature>
<proteinExistence type="evidence at transcript level"/>
<evidence type="ECO:0000256" key="6">
    <source>
        <dbReference type="ARBA" id="ARBA00022692"/>
    </source>
</evidence>
<keyword evidence="14" id="KW-0325">Glycoprotein</keyword>
<dbReference type="Pfam" id="PF00520">
    <property type="entry name" value="Ion_trans"/>
    <property type="match status" value="2"/>
</dbReference>
<evidence type="ECO:0000256" key="11">
    <source>
        <dbReference type="ARBA" id="ARBA00023065"/>
    </source>
</evidence>
<feature type="transmembrane region" description="Helical" evidence="18">
    <location>
        <begin position="854"/>
        <end position="877"/>
    </location>
</feature>
<evidence type="ECO:0000256" key="8">
    <source>
        <dbReference type="ARBA" id="ARBA00022837"/>
    </source>
</evidence>
<evidence type="ECO:0000256" key="7">
    <source>
        <dbReference type="ARBA" id="ARBA00022737"/>
    </source>
</evidence>
<protein>
    <submittedName>
        <fullName evidence="21">L-type voltage-dependent calcium channel alpha 1C subunit</fullName>
    </submittedName>
</protein>
<keyword evidence="15" id="KW-0407">Ion channel</keyword>
<comment type="subcellular location">
    <subcellularLocation>
        <location evidence="1">Membrane</location>
        <topology evidence="1">Multi-pass membrane protein</topology>
    </subcellularLocation>
</comment>
<dbReference type="GO" id="GO:0098703">
    <property type="term" value="P:calcium ion import across plasma membrane"/>
    <property type="evidence" value="ECO:0007669"/>
    <property type="project" value="TreeGrafter"/>
</dbReference>
<dbReference type="PANTHER" id="PTHR45628">
    <property type="entry name" value="VOLTAGE-DEPENDENT CALCIUM CHANNEL TYPE A SUBUNIT ALPHA-1"/>
    <property type="match status" value="1"/>
</dbReference>
<dbReference type="FunFam" id="1.20.120.350:FF:000006">
    <property type="entry name" value="Voltage-dependent L-type calcium channel subunit alpha"/>
    <property type="match status" value="1"/>
</dbReference>
<feature type="region of interest" description="Disordered" evidence="17">
    <location>
        <begin position="1"/>
        <end position="23"/>
    </location>
</feature>
<organism evidence="21">
    <name type="scientific">Spermophilus dauricus</name>
    <name type="common">Daurian ground squirrel</name>
    <dbReference type="NCBI Taxonomy" id="99837"/>
    <lineage>
        <taxon>Eukaryota</taxon>
        <taxon>Metazoa</taxon>
        <taxon>Chordata</taxon>
        <taxon>Craniata</taxon>
        <taxon>Vertebrata</taxon>
        <taxon>Euteleostomi</taxon>
        <taxon>Mammalia</taxon>
        <taxon>Eutheria</taxon>
        <taxon>Euarchontoglires</taxon>
        <taxon>Glires</taxon>
        <taxon>Rodentia</taxon>
        <taxon>Sciuromorpha</taxon>
        <taxon>Sciuridae</taxon>
        <taxon>Xerinae</taxon>
        <taxon>Marmotini</taxon>
        <taxon>Spermophilus</taxon>
    </lineage>
</organism>
<feature type="region of interest" description="Disordered" evidence="17">
    <location>
        <begin position="1450"/>
        <end position="1483"/>
    </location>
</feature>
<keyword evidence="11" id="KW-0406">Ion transport</keyword>
<dbReference type="InterPro" id="IPR005451">
    <property type="entry name" value="VDCC_L_a1csu"/>
</dbReference>
<evidence type="ECO:0000259" key="20">
    <source>
        <dbReference type="Pfam" id="PF16905"/>
    </source>
</evidence>
<evidence type="ECO:0000256" key="10">
    <source>
        <dbReference type="ARBA" id="ARBA00022989"/>
    </source>
</evidence>
<dbReference type="FunFam" id="1.10.238.10:FF:000418">
    <property type="entry name" value="Voltage-dependent L-type calcium channel subunit alpha"/>
    <property type="match status" value="1"/>
</dbReference>
<dbReference type="Gene3D" id="1.20.120.350">
    <property type="entry name" value="Voltage-gated potassium channels. Chain C"/>
    <property type="match status" value="1"/>
</dbReference>
<feature type="domain" description="Voltage-dependent L-type calcium channel IQ-associated" evidence="20">
    <location>
        <begin position="1376"/>
        <end position="1420"/>
    </location>
</feature>
<evidence type="ECO:0000259" key="19">
    <source>
        <dbReference type="Pfam" id="PF00520"/>
    </source>
</evidence>
<feature type="compositionally biased region" description="Acidic residues" evidence="17">
    <location>
        <begin position="723"/>
        <end position="732"/>
    </location>
</feature>
<keyword evidence="2" id="KW-0813">Transport</keyword>
<keyword evidence="12 18" id="KW-0472">Membrane</keyword>
<keyword evidence="13" id="KW-1015">Disulfide bond</keyword>
<sequence>MVRGRRFVGGGGGFPPRKQLGRPCGTRINKEDAGGPLCSSRCVLRSFLDPGVSVQAAGGVKYCRESGSPPRAGWGPESESTAAPPCWQPSRMRLKVQGDFRTLPPVWDGGLFIKYVSSSSRTWISIRNGWNLLDFIIVLYGFLVQFYNKQPNQMGQCSRRERGWICREGAAGFPCAASPEAGVWSPKSAGGPELHHQGHGALAAHCPARAVCHHHLCHHRPGALHGEDAYDVLYPGGHSRCSSRRGSFPLCFGDRPWAAVSERHCVQARVGWSQARHHQLRQFRLCHADSVPVHHHGGLDGRAVLDAGRYGLCVTLGVFCQSGHLWILFRSKSGSRCVERRVFQREGEGQGSGRLPEAKRETAAGRRSQRLPGLDHSGRRHRPRERGRRHGCGEAPKHEYAHKCDRVRQHRKCGWRCHRRRKLRGQAGPPDLQIEVQPLLAQMESVLQKKVPCRSQVYRLLLARDLPGVPQHAHHRLGTLQPAPLAHRSARHSQQGPTGPFHCRDAPEDVQPGPASLLRVPLQSLCLLHRVWGILETILVETKIMSPLGISVLRCVRLLRYLKTQVLKLLRTLVTSLLNSVRPSPPLLLLLFSLTSSAPSCDAALCRKFNFECNANSEDTFDNLPPVPSYLCSDLTGETEFGMYDGIMTLRPLSRSYPILTYSCSNKEVVEKPAVEQTKGGEKLSCRFIAADGESPPTTKINMDDLQPNENEDKSSYPNPEAAGEEDEEEPEMPVGPRPRPLSELHLKEKAVPMPEASAFFIFSPNNRFRLQCHRIVNDTIFTNLILFFILLSSISLAAEDPVQHTSFRNHILFYFDIVFTTIFTIEIALKMTAYGAFLHKGSFCRNYFNILDLLVVSVSLISFGIQSSAINVVKILRVLRVLRPLRAINRAKGAKACGPVCVCCHPDHWEHRDCHHTAAVHVCLHRGPALQGKALYLLRYFQTDCGRMQGYLYHIQRRRGCPPHHPAPQLGEQQVCLRQCSGSHDGSLHCLNLCGVARAAVPLHRLPHGRQGPHLQLPRGDLHLFHHLHHHHCLLHDEHLRGFRHRHLPGAGRARVQELCAGQKPATVCGICPQGPAPAEVHPQEPAPIQSVVRGQLHLLCVPDVRPHPAQHHLLGHAALWPELPVQNRHEHPQHALHWPLHCGDDPEAHRLQTQALFLCCMEYICRLDCCGYHCCYSNHRGKSSCTYPMLSLYECRGELPHLHHLLPPLPGHAPGQAAEPWGGYPDPAVDLHQILPGPALRGPSDSDAVLHLCSHWDAGIWKNCPECYHRDQRNNNFQTFPPAVLLLFRCATGEAWQDIMLACMPGKKCAPESEPSNSTEGETPCGSSFAVFYFISFYMLCAFLIINLFVAVIMDNFDYLTRDCSILGPHHLDEFKRIWAEYDPEAKGRIKHLDVVTLLRRIQPPLGFGKLCPHRVACNVWSPCTCPLNSDGTVMFMPPCLPCPDSPCGSKQKGTGSKPMKELLPSSRRPEKDQHEAAEPIAPPAVDEQVTVANFMPFPEPRILPQIKKRKSMAWCEMPLSKRTPLVTWPTGRCASSRRGSTKEALNRPHMRKEWNPLSLTAGTHPPAPRQRRQWQQHGDRPLPPPQRLAQHSQHRGGPWAGLVSCHPGAGGCLEAQLQEVLLPGEPVSHGVSGGRVSRCDLRREDERRDRVLQRAQPPLHRDALLPGCCKSTVDASRGGQEGHTFICLEGYSTFCFSMYKGLFQRRLSEETEDSRWRHISEDSPTFASDPSSGIGSGGPGPSPPEKPFAHHVTHPCATPPATPGTRAWTPQPIPTIRLEGAESIEKLNSSFRSIHCSSWSEETTSCGGGSNTIRRARQVSLTVPTQGRPQGGSSMAVPAAWYKRSCFQKDWGSLLKIPSSSRSRPRSWRTPATCQYRRWRTRPTASSVGARSRAPMAPYYLLCTAGTRGRTGPAARRTGAVRAPWGEAGARRSSRTAGST</sequence>
<feature type="compositionally biased region" description="Low complexity" evidence="17">
    <location>
        <begin position="1912"/>
        <end position="1923"/>
    </location>
</feature>
<keyword evidence="6 18" id="KW-0812">Transmembrane</keyword>
<dbReference type="Pfam" id="PF16905">
    <property type="entry name" value="GPHH"/>
    <property type="match status" value="1"/>
</dbReference>
<feature type="transmembrane region" description="Helical" evidence="18">
    <location>
        <begin position="812"/>
        <end position="834"/>
    </location>
</feature>
<keyword evidence="8" id="KW-0106">Calcium</keyword>
<dbReference type="Gene3D" id="1.10.287.70">
    <property type="match status" value="1"/>
</dbReference>
<dbReference type="InterPro" id="IPR031649">
    <property type="entry name" value="GPHH_dom"/>
</dbReference>
<dbReference type="GO" id="GO:0005891">
    <property type="term" value="C:voltage-gated calcium channel complex"/>
    <property type="evidence" value="ECO:0007669"/>
    <property type="project" value="InterPro"/>
</dbReference>
<feature type="transmembrane region" description="Helical" evidence="18">
    <location>
        <begin position="1333"/>
        <end position="1356"/>
    </location>
</feature>
<feature type="region of interest" description="Disordered" evidence="17">
    <location>
        <begin position="1554"/>
        <end position="1603"/>
    </location>
</feature>
<evidence type="ECO:0000256" key="17">
    <source>
        <dbReference type="SAM" id="MobiDB-lite"/>
    </source>
</evidence>
<evidence type="ECO:0000256" key="18">
    <source>
        <dbReference type="SAM" id="Phobius"/>
    </source>
</evidence>
<feature type="domain" description="Ion transport" evidence="19">
    <location>
        <begin position="1272"/>
        <end position="1364"/>
    </location>
</feature>
<evidence type="ECO:0000256" key="14">
    <source>
        <dbReference type="ARBA" id="ARBA00023180"/>
    </source>
</evidence>
<dbReference type="InterPro" id="IPR050599">
    <property type="entry name" value="VDCC_alpha-1_subunit"/>
</dbReference>
<evidence type="ECO:0000256" key="12">
    <source>
        <dbReference type="ARBA" id="ARBA00023136"/>
    </source>
</evidence>
<evidence type="ECO:0000256" key="4">
    <source>
        <dbReference type="ARBA" id="ARBA00022568"/>
    </source>
</evidence>
<dbReference type="InterPro" id="IPR027359">
    <property type="entry name" value="Volt_channel_dom_sf"/>
</dbReference>
<evidence type="ECO:0000313" key="21">
    <source>
        <dbReference type="EMBL" id="ACH87829.1"/>
    </source>
</evidence>
<keyword evidence="4" id="KW-0109">Calcium transport</keyword>
<evidence type="ECO:0000256" key="13">
    <source>
        <dbReference type="ARBA" id="ARBA00023157"/>
    </source>
</evidence>
<evidence type="ECO:0000256" key="1">
    <source>
        <dbReference type="ARBA" id="ARBA00004141"/>
    </source>
</evidence>
<dbReference type="Gene3D" id="1.10.238.10">
    <property type="entry name" value="EF-hand"/>
    <property type="match status" value="1"/>
</dbReference>
<feature type="compositionally biased region" description="Basic residues" evidence="17">
    <location>
        <begin position="378"/>
        <end position="390"/>
    </location>
</feature>
<dbReference type="EMBL" id="FJ167348">
    <property type="protein sequence ID" value="ACH87829.1"/>
    <property type="molecule type" value="mRNA"/>
</dbReference>
<feature type="transmembrane region" description="Helical" evidence="18">
    <location>
        <begin position="781"/>
        <end position="800"/>
    </location>
</feature>
<reference evidence="21" key="1">
    <citation type="submission" date="2008-08" db="EMBL/GenBank/DDBJ databases">
        <authorList>
            <person name="Bi Q."/>
            <person name="Wu H."/>
            <person name="Chai Z."/>
            <person name="Wang S."/>
        </authorList>
    </citation>
    <scope>NUCLEOTIDE SEQUENCE</scope>
    <source>
        <strain evidence="21">Sp-lcc1</strain>
    </source>
</reference>
<feature type="non-terminal residue" evidence="21">
    <location>
        <position position="1943"/>
    </location>
</feature>
<keyword evidence="10 18" id="KW-1133">Transmembrane helix</keyword>
<name>B5U343_SPEDA</name>
<evidence type="ECO:0000256" key="2">
    <source>
        <dbReference type="ARBA" id="ARBA00022448"/>
    </source>
</evidence>
<feature type="region of interest" description="Disordered" evidence="17">
    <location>
        <begin position="1912"/>
        <end position="1943"/>
    </location>
</feature>
<keyword evidence="5" id="KW-0107">Calcium channel</keyword>
<keyword evidence="3" id="KW-0597">Phosphoprotein</keyword>
<feature type="region of interest" description="Disordered" evidence="17">
    <location>
        <begin position="1717"/>
        <end position="1770"/>
    </location>
</feature>
<keyword evidence="7" id="KW-0677">Repeat</keyword>
<feature type="compositionally biased region" description="Basic and acidic residues" evidence="17">
    <location>
        <begin position="1470"/>
        <end position="1480"/>
    </location>
</feature>
<evidence type="ECO:0000256" key="3">
    <source>
        <dbReference type="ARBA" id="ARBA00022553"/>
    </source>
</evidence>
<evidence type="ECO:0000256" key="16">
    <source>
        <dbReference type="ARBA" id="ARBA00036634"/>
    </source>
</evidence>
<feature type="region of interest" description="Disordered" evidence="17">
    <location>
        <begin position="348"/>
        <end position="396"/>
    </location>
</feature>